<dbReference type="Gene3D" id="3.30.200.20">
    <property type="entry name" value="Phosphorylase Kinase, domain 1"/>
    <property type="match status" value="1"/>
</dbReference>
<evidence type="ECO:0000256" key="1">
    <source>
        <dbReference type="SAM" id="MobiDB-lite"/>
    </source>
</evidence>
<evidence type="ECO:0008006" key="4">
    <source>
        <dbReference type="Google" id="ProtNLM"/>
    </source>
</evidence>
<name>A0A5N8VHE1_9ACTN</name>
<dbReference type="InterPro" id="IPR011009">
    <property type="entry name" value="Kinase-like_dom_sf"/>
</dbReference>
<reference evidence="2 3" key="1">
    <citation type="submission" date="2019-07" db="EMBL/GenBank/DDBJ databases">
        <title>New species of Amycolatopsis and Streptomyces.</title>
        <authorList>
            <person name="Duangmal K."/>
            <person name="Teo W.F.A."/>
            <person name="Lipun K."/>
        </authorList>
    </citation>
    <scope>NUCLEOTIDE SEQUENCE [LARGE SCALE GENOMIC DNA]</scope>
    <source>
        <strain evidence="2 3">NBRC 109810</strain>
    </source>
</reference>
<protein>
    <recommendedName>
        <fullName evidence="4">Protein kinase domain-containing protein</fullName>
    </recommendedName>
</protein>
<accession>A0A5N8VHE1</accession>
<feature type="region of interest" description="Disordered" evidence="1">
    <location>
        <begin position="88"/>
        <end position="126"/>
    </location>
</feature>
<evidence type="ECO:0000313" key="2">
    <source>
        <dbReference type="EMBL" id="MPY33504.1"/>
    </source>
</evidence>
<feature type="compositionally biased region" description="Polar residues" evidence="1">
    <location>
        <begin position="1"/>
        <end position="16"/>
    </location>
</feature>
<comment type="caution">
    <text evidence="2">The sequence shown here is derived from an EMBL/GenBank/DDBJ whole genome shotgun (WGS) entry which is preliminary data.</text>
</comment>
<dbReference type="Proteomes" id="UP000325849">
    <property type="component" value="Unassembled WGS sequence"/>
</dbReference>
<sequence length="126" mass="13660">MANSQGSQEQTEQQNVPAPVGPAPLEAADPVSIGGFELLGRIGAGRQAVVYLGRNTHSESAAVKVLRAERRDGTRPEIRRIGTRHNCQPSVKDCQTATRTGPRTWGRSTCHPNLQQTPRMSEFNGT</sequence>
<dbReference type="RefSeq" id="WP_152890010.1">
    <property type="nucleotide sequence ID" value="NZ_VJZD01000078.1"/>
</dbReference>
<proteinExistence type="predicted"/>
<organism evidence="2 3">
    <name type="scientific">Streptomyces adustus</name>
    <dbReference type="NCBI Taxonomy" id="1609272"/>
    <lineage>
        <taxon>Bacteria</taxon>
        <taxon>Bacillati</taxon>
        <taxon>Actinomycetota</taxon>
        <taxon>Actinomycetes</taxon>
        <taxon>Kitasatosporales</taxon>
        <taxon>Streptomycetaceae</taxon>
        <taxon>Streptomyces</taxon>
    </lineage>
</organism>
<gene>
    <name evidence="2" type="ORF">FNH09_20305</name>
</gene>
<dbReference type="SUPFAM" id="SSF56112">
    <property type="entry name" value="Protein kinase-like (PK-like)"/>
    <property type="match status" value="1"/>
</dbReference>
<feature type="region of interest" description="Disordered" evidence="1">
    <location>
        <begin position="1"/>
        <end position="26"/>
    </location>
</feature>
<keyword evidence="3" id="KW-1185">Reference proteome</keyword>
<evidence type="ECO:0000313" key="3">
    <source>
        <dbReference type="Proteomes" id="UP000325849"/>
    </source>
</evidence>
<dbReference type="OrthoDB" id="4174975at2"/>
<dbReference type="AlphaFoldDB" id="A0A5N8VHE1"/>
<dbReference type="EMBL" id="VJZD01000078">
    <property type="protein sequence ID" value="MPY33504.1"/>
    <property type="molecule type" value="Genomic_DNA"/>
</dbReference>